<sequence length="180" mass="19244">LVQHVQHQQPRVRVGHAAAQQLQVREVLVGVGVEAASRLVLGVRKKLAHLLVEVAPLVGDFHGDTVAELGVDDAARGDLGLQQADGVFPHNELLLHGLEEGDLEPGVGLGVAPHGSFRRQQLVIKISPDESCSQCLCHRQLLVPHGVGEEPGGSLGFQQHQGCTWGQQPPHHGIIDAHLL</sequence>
<evidence type="ECO:0000313" key="1">
    <source>
        <dbReference type="EMBL" id="KFU85330.1"/>
    </source>
</evidence>
<feature type="non-terminal residue" evidence="1">
    <location>
        <position position="1"/>
    </location>
</feature>
<reference evidence="1 2" key="1">
    <citation type="submission" date="2013-08" db="EMBL/GenBank/DDBJ databases">
        <title>Genome evolution of avian class.</title>
        <authorList>
            <person name="Zhang G."/>
            <person name="Li C."/>
        </authorList>
    </citation>
    <scope>NUCLEOTIDE SEQUENCE [LARGE SCALE GENOMIC DNA]</scope>
    <source>
        <strain evidence="1">M959</strain>
    </source>
</reference>
<reference evidence="2" key="2">
    <citation type="journal article" date="2014" name="Science">
        <title>Comparative genomics reveals insights into avian genome evolution and adaptation.</title>
        <authorList>
            <consortium name="Avian Genome Consortium"/>
            <person name="Zhang G."/>
            <person name="Li C."/>
            <person name="Li Q."/>
            <person name="Li B."/>
            <person name="Larkin D.M."/>
            <person name="Lee C."/>
            <person name="Storz J.F."/>
            <person name="Antunes A."/>
            <person name="Greenwold M.J."/>
            <person name="Meredith R.W."/>
            <person name="Odeen A."/>
            <person name="Cui J."/>
            <person name="Zhou Q."/>
            <person name="Xu L."/>
            <person name="Pan H."/>
            <person name="Wang Z."/>
            <person name="Jin L."/>
            <person name="Zhang P."/>
            <person name="Hu H."/>
            <person name="Yang W."/>
            <person name="Hu J."/>
            <person name="Xiao J."/>
            <person name="Yang Z."/>
            <person name="Liu Y."/>
            <person name="Xie Q."/>
            <person name="Yu H."/>
            <person name="Lian J."/>
            <person name="Wen P."/>
            <person name="Zhang F."/>
            <person name="Li H."/>
            <person name="Zeng Y."/>
            <person name="Xiong Z."/>
            <person name="Liu S."/>
            <person name="Zhou L."/>
            <person name="Huang Z."/>
            <person name="An N."/>
            <person name="Wang J."/>
            <person name="Zheng Q."/>
            <person name="Xiong Y."/>
            <person name="Wang G."/>
            <person name="Wang B."/>
            <person name="Wang J."/>
            <person name="Fan Y."/>
            <person name="da Fonseca R.R."/>
            <person name="Alfaro-Nunez A."/>
            <person name="Schubert M."/>
            <person name="Orlando L."/>
            <person name="Mourier T."/>
            <person name="Howard J.T."/>
            <person name="Ganapathy G."/>
            <person name="Pfenning A."/>
            <person name="Whitney O."/>
            <person name="Rivas M.V."/>
            <person name="Hara E."/>
            <person name="Smith J."/>
            <person name="Farre M."/>
            <person name="Narayan J."/>
            <person name="Slavov G."/>
            <person name="Romanov M.N."/>
            <person name="Borges R."/>
            <person name="Machado J.P."/>
            <person name="Khan I."/>
            <person name="Springer M.S."/>
            <person name="Gatesy J."/>
            <person name="Hoffmann F.G."/>
            <person name="Opazo J.C."/>
            <person name="Hastad O."/>
            <person name="Sawyer R.H."/>
            <person name="Kim H."/>
            <person name="Kim K.W."/>
            <person name="Kim H.J."/>
            <person name="Cho S."/>
            <person name="Li N."/>
            <person name="Huang Y."/>
            <person name="Bruford M.W."/>
            <person name="Zhan X."/>
            <person name="Dixon A."/>
            <person name="Bertelsen M.F."/>
            <person name="Derryberry E."/>
            <person name="Warren W."/>
            <person name="Wilson R.K."/>
            <person name="Li S."/>
            <person name="Ray D.A."/>
            <person name="Green R.E."/>
            <person name="O'Brien S.J."/>
            <person name="Griffin D."/>
            <person name="Johnson W.E."/>
            <person name="Haussler D."/>
            <person name="Ryder O.A."/>
            <person name="Willerslev E."/>
            <person name="Graves G.R."/>
            <person name="Alstrom P."/>
            <person name="Fjeldsa J."/>
            <person name="Mindell D.P."/>
            <person name="Edwards S.V."/>
            <person name="Braun E.L."/>
            <person name="Rahbek C."/>
            <person name="Burt D.W."/>
            <person name="Houde P."/>
            <person name="Zhang Y."/>
            <person name="Yang H."/>
            <person name="Wang J."/>
            <person name="Jarvis E.D."/>
            <person name="Gilbert M.T."/>
            <person name="Wang J."/>
        </authorList>
    </citation>
    <scope>NUCLEOTIDE SEQUENCE [LARGE SCALE GENOMIC DNA]</scope>
</reference>
<dbReference type="EMBL" id="KN125954">
    <property type="protein sequence ID" value="KFU85330.1"/>
    <property type="molecule type" value="Genomic_DNA"/>
</dbReference>
<accession>A0A093BLS6</accession>
<evidence type="ECO:0000313" key="2">
    <source>
        <dbReference type="Proteomes" id="UP000031515"/>
    </source>
</evidence>
<protein>
    <submittedName>
        <fullName evidence="1">Uncharacterized protein</fullName>
    </submittedName>
</protein>
<keyword evidence="2" id="KW-1185">Reference proteome</keyword>
<organism evidence="1 2">
    <name type="scientific">Chaetura pelagica</name>
    <name type="common">Chimney swift</name>
    <name type="synonym">Hirundo pelagica</name>
    <dbReference type="NCBI Taxonomy" id="8897"/>
    <lineage>
        <taxon>Eukaryota</taxon>
        <taxon>Metazoa</taxon>
        <taxon>Chordata</taxon>
        <taxon>Craniata</taxon>
        <taxon>Vertebrata</taxon>
        <taxon>Euteleostomi</taxon>
        <taxon>Archelosauria</taxon>
        <taxon>Archosauria</taxon>
        <taxon>Dinosauria</taxon>
        <taxon>Saurischia</taxon>
        <taxon>Theropoda</taxon>
        <taxon>Coelurosauria</taxon>
        <taxon>Aves</taxon>
        <taxon>Neognathae</taxon>
        <taxon>Neoaves</taxon>
        <taxon>Strisores</taxon>
        <taxon>Apodiformes</taxon>
        <taxon>Apodidae</taxon>
        <taxon>Apodinae</taxon>
        <taxon>Chaetura</taxon>
    </lineage>
</organism>
<gene>
    <name evidence="1" type="ORF">M959_15298</name>
</gene>
<proteinExistence type="predicted"/>
<dbReference type="AlphaFoldDB" id="A0A093BLS6"/>
<name>A0A093BLS6_CHAPE</name>
<dbReference type="Proteomes" id="UP000031515">
    <property type="component" value="Unassembled WGS sequence"/>
</dbReference>
<feature type="non-terminal residue" evidence="1">
    <location>
        <position position="180"/>
    </location>
</feature>